<evidence type="ECO:0000313" key="12">
    <source>
        <dbReference type="Proteomes" id="UP000636949"/>
    </source>
</evidence>
<evidence type="ECO:0000256" key="9">
    <source>
        <dbReference type="SAM" id="MobiDB-lite"/>
    </source>
</evidence>
<dbReference type="Pfam" id="PF17652">
    <property type="entry name" value="Glyco_hydro81C"/>
    <property type="match status" value="1"/>
</dbReference>
<comment type="caution">
    <text evidence="11">The sequence shown here is derived from an EMBL/GenBank/DDBJ whole genome shotgun (WGS) entry which is preliminary data.</text>
</comment>
<keyword evidence="6" id="KW-0326">Glycosidase</keyword>
<evidence type="ECO:0000259" key="10">
    <source>
        <dbReference type="Pfam" id="PF17652"/>
    </source>
</evidence>
<keyword evidence="5" id="KW-0119">Carbohydrate metabolism</keyword>
<feature type="region of interest" description="Disordered" evidence="9">
    <location>
        <begin position="971"/>
        <end position="1045"/>
    </location>
</feature>
<comment type="catalytic activity">
    <reaction evidence="1">
        <text>Hydrolysis of (1-&gt;3)-beta-D-glucosidic linkages in (1-&gt;3)-beta-D-glucans.</text>
        <dbReference type="EC" id="3.2.1.39"/>
    </reaction>
</comment>
<dbReference type="PROSITE" id="PS52008">
    <property type="entry name" value="GH81"/>
    <property type="match status" value="1"/>
</dbReference>
<accession>A0A8J2Z4T7</accession>
<reference evidence="11" key="1">
    <citation type="journal article" date="2014" name="Int. J. Syst. Evol. Microbiol.">
        <title>Complete genome sequence of Corynebacterium casei LMG S-19264T (=DSM 44701T), isolated from a smear-ripened cheese.</title>
        <authorList>
            <consortium name="US DOE Joint Genome Institute (JGI-PGF)"/>
            <person name="Walter F."/>
            <person name="Albersmeier A."/>
            <person name="Kalinowski J."/>
            <person name="Ruckert C."/>
        </authorList>
    </citation>
    <scope>NUCLEOTIDE SEQUENCE</scope>
    <source>
        <strain evidence="11">CGMCC 1.15758</strain>
    </source>
</reference>
<dbReference type="EC" id="3.2.1.39" evidence="3"/>
<sequence>MNTNKLLSPAKFFKVSRLSRYLGFGSLFCFSPTFADILLLEKGSYTDSLHNRVDIISGKPFTALNAAPKVSSRLSSPYPTTDWWSSLIWSFNNQNMFSEAMFPHPLSVKTNAKGLEIGYPQEARVYSHEWQGKILQRNSGYQYPHFADMTVGLDGFNVDKTVVDAYSDWTVTSLWQQGQNELRATFGHGLSFTYFEKKGNKDAVIEFAELKQNHHFSPFNAQVFTLDHINGQYLGSATEFAIFINANAPGLAVKARISYDFNGDGEYDKVELYSNFATDADEQSVERYTQNDRGGLDQDRSYGQYQHFNNGKVRVEIWQTEGQGSLLLDLTQTNVKLPFQLEAQSYYLDASNHHLAAHMPVVNTVNIGSSDEPRAAGDIAKVWFQSNNSVGVTINNHHYGIFAPHGSQWQRLQHGNNDWVYGLRSNLSGKDYFSVAVLPDNTPETLSFYQKHAFAFVRDTQISFEYQKEQSRVLSTFNVQTELKESHPDYINTPLAALYRHQWLNSSDELSTYSYQSARGEMRVVANNHFNTSIRFHGVLPILPKFDDSTLLRQKFMADFQKLQANPTLFSAKDTYWRGKEYAKVADLIQVADQLGLSTERDYLLSHLKEDIAAWLTVDANNDQAFYYYEPIWGTLIGYPASFGSNDQLNDHHFHYGYLVKAATVVALYDSAWAQDYKDMINLVIKDVANIERNDMRFPWLRQYDLYAGHAWASGHASFASGNNQESSSESMHFSSAVILWAEATQQDNLRDLGVLLYSLENQAINQYWFDVDNAVFPSDFGHSNNAIVWSDGGVYGTWWTANPEEIHGINFLPIHGGSLYLGQYPQYVAKNIADLNASNAFFETANGNNNLQWNNWQGILLQYMALQDPQGAMTAYQNMQYTPEYGTTDTLIYHWLHNLTLRGQVVKDIYANTPSYAVFNNNGQYSYVAFNADTMAKEVRFSDGVNFVVNPLSFALLDNGIVKHIPLSAQENATEDPHDNTNTNNNTNDETNNASEDTTDNNSSTNNSNNSNDSNSSDQNNQSGDNNNEQSSTTENNSQDTTTNNDVVFAITDPEGRFDGVLRVNDNVVTVQINSEVTRNYIILHFIDHNGVQQNVQLILNGVINGKSQWTYSTQYFDLSKPFKFTLQDSKFGQFESIAYLAADLDVNTDNTAANNSNSTSDANTSTDPNNTNEEAPVNSNSILLSDSEGRFSAKMTRNNDELQLTFDAKQQRHYVIFHYMDQQGLKQNVHLLPTDGYQWTWQGNNIDLMKPVQFTVHDMHVGQFNSSEYLLAALQVGSVTETTESASDSSNNSNHNDDQRIEVNEERFSLLAVINQSNGVFNITFNDKQERAYVIIHYVDKQGIPQNRHLIRQENNQWQLDADSFDQHKGFSLTIDDPRGQFSTERYFF</sequence>
<evidence type="ECO:0000256" key="3">
    <source>
        <dbReference type="ARBA" id="ARBA00012780"/>
    </source>
</evidence>
<keyword evidence="8" id="KW-0624">Polysaccharide degradation</keyword>
<keyword evidence="12" id="KW-1185">Reference proteome</keyword>
<dbReference type="GO" id="GO:0042973">
    <property type="term" value="F:glucan endo-1,3-beta-D-glucosidase activity"/>
    <property type="evidence" value="ECO:0007669"/>
    <property type="project" value="UniProtKB-EC"/>
</dbReference>
<gene>
    <name evidence="11" type="ORF">GCM10010995_14410</name>
</gene>
<dbReference type="Proteomes" id="UP000636949">
    <property type="component" value="Unassembled WGS sequence"/>
</dbReference>
<comment type="similarity">
    <text evidence="2">Belongs to the glycosyl hydrolase 81 family.</text>
</comment>
<evidence type="ECO:0000256" key="5">
    <source>
        <dbReference type="ARBA" id="ARBA00023277"/>
    </source>
</evidence>
<proteinExistence type="inferred from homology"/>
<feature type="compositionally biased region" description="Low complexity" evidence="9">
    <location>
        <begin position="981"/>
        <end position="1040"/>
    </location>
</feature>
<dbReference type="EMBL" id="BMJS01000014">
    <property type="protein sequence ID" value="GGF98295.1"/>
    <property type="molecule type" value="Genomic_DNA"/>
</dbReference>
<dbReference type="GO" id="GO:0071555">
    <property type="term" value="P:cell wall organization"/>
    <property type="evidence" value="ECO:0007669"/>
    <property type="project" value="UniProtKB-KW"/>
</dbReference>
<dbReference type="GO" id="GO:0052861">
    <property type="term" value="F:endo-1,3(4)-beta-glucanase activity"/>
    <property type="evidence" value="ECO:0007669"/>
    <property type="project" value="InterPro"/>
</dbReference>
<keyword evidence="4" id="KW-0378">Hydrolase</keyword>
<evidence type="ECO:0000256" key="6">
    <source>
        <dbReference type="ARBA" id="ARBA00023295"/>
    </source>
</evidence>
<dbReference type="InterPro" id="IPR005200">
    <property type="entry name" value="Endo-beta-glucanase"/>
</dbReference>
<dbReference type="OrthoDB" id="5480482at2"/>
<name>A0A8J2Z4T7_9GAMM</name>
<dbReference type="PANTHER" id="PTHR31983:SF0">
    <property type="entry name" value="GLUCAN ENDO-1,3-BETA-D-GLUCOSIDASE 2"/>
    <property type="match status" value="1"/>
</dbReference>
<evidence type="ECO:0000256" key="4">
    <source>
        <dbReference type="ARBA" id="ARBA00022801"/>
    </source>
</evidence>
<protein>
    <recommendedName>
        <fullName evidence="3">glucan endo-1,3-beta-D-glucosidase</fullName>
        <ecNumber evidence="3">3.2.1.39</ecNumber>
    </recommendedName>
</protein>
<feature type="domain" description="Glycosyl hydrolase family 81 C-terminal" evidence="10">
    <location>
        <begin position="570"/>
        <end position="885"/>
    </location>
</feature>
<evidence type="ECO:0000256" key="8">
    <source>
        <dbReference type="ARBA" id="ARBA00023326"/>
    </source>
</evidence>
<organism evidence="11 12">
    <name type="scientific">Cysteiniphilum litorale</name>
    <dbReference type="NCBI Taxonomy" id="2056700"/>
    <lineage>
        <taxon>Bacteria</taxon>
        <taxon>Pseudomonadati</taxon>
        <taxon>Pseudomonadota</taxon>
        <taxon>Gammaproteobacteria</taxon>
        <taxon>Thiotrichales</taxon>
        <taxon>Fastidiosibacteraceae</taxon>
        <taxon>Cysteiniphilum</taxon>
    </lineage>
</organism>
<dbReference type="GO" id="GO:0000272">
    <property type="term" value="P:polysaccharide catabolic process"/>
    <property type="evidence" value="ECO:0007669"/>
    <property type="project" value="UniProtKB-KW"/>
</dbReference>
<feature type="region of interest" description="Disordered" evidence="9">
    <location>
        <begin position="1153"/>
        <end position="1181"/>
    </location>
</feature>
<evidence type="ECO:0000256" key="1">
    <source>
        <dbReference type="ARBA" id="ARBA00000382"/>
    </source>
</evidence>
<evidence type="ECO:0000256" key="2">
    <source>
        <dbReference type="ARBA" id="ARBA00010730"/>
    </source>
</evidence>
<dbReference type="RefSeq" id="WP_117002645.1">
    <property type="nucleotide sequence ID" value="NZ_BMJS01000014.1"/>
</dbReference>
<evidence type="ECO:0000313" key="11">
    <source>
        <dbReference type="EMBL" id="GGF98295.1"/>
    </source>
</evidence>
<keyword evidence="7" id="KW-0961">Cell wall biogenesis/degradation</keyword>
<dbReference type="PANTHER" id="PTHR31983">
    <property type="entry name" value="ENDO-1,3(4)-BETA-GLUCANASE 1"/>
    <property type="match status" value="1"/>
</dbReference>
<reference evidence="11" key="2">
    <citation type="submission" date="2020-09" db="EMBL/GenBank/DDBJ databases">
        <authorList>
            <person name="Sun Q."/>
            <person name="Zhou Y."/>
        </authorList>
    </citation>
    <scope>NUCLEOTIDE SEQUENCE</scope>
    <source>
        <strain evidence="11">CGMCC 1.15758</strain>
    </source>
</reference>
<evidence type="ECO:0000256" key="7">
    <source>
        <dbReference type="ARBA" id="ARBA00023316"/>
    </source>
</evidence>
<feature type="compositionally biased region" description="Low complexity" evidence="9">
    <location>
        <begin position="1153"/>
        <end position="1174"/>
    </location>
</feature>
<dbReference type="InterPro" id="IPR040720">
    <property type="entry name" value="GH81_C"/>
</dbReference>